<keyword evidence="9" id="KW-0472">Membrane</keyword>
<evidence type="ECO:0000313" key="11">
    <source>
        <dbReference type="EMBL" id="CAA2966149.1"/>
    </source>
</evidence>
<dbReference type="Pfam" id="PF00560">
    <property type="entry name" value="LRR_1"/>
    <property type="match status" value="7"/>
</dbReference>
<evidence type="ECO:0000256" key="7">
    <source>
        <dbReference type="ARBA" id="ARBA00022737"/>
    </source>
</evidence>
<comment type="subcellular location">
    <subcellularLocation>
        <location evidence="1">Cell membrane</location>
        <topology evidence="1">Single-pass type I membrane protein</topology>
    </subcellularLocation>
</comment>
<keyword evidence="12" id="KW-1185">Reference proteome</keyword>
<gene>
    <name evidence="11" type="ORF">OLEA9_A102466</name>
</gene>
<evidence type="ECO:0000256" key="4">
    <source>
        <dbReference type="ARBA" id="ARBA00022614"/>
    </source>
</evidence>
<dbReference type="FunFam" id="3.80.10.10:FF:000383">
    <property type="entry name" value="Leucine-rich repeat receptor protein kinase EMS1"/>
    <property type="match status" value="1"/>
</dbReference>
<keyword evidence="10" id="KW-0325">Glycoprotein</keyword>
<proteinExistence type="inferred from homology"/>
<evidence type="ECO:0000256" key="5">
    <source>
        <dbReference type="ARBA" id="ARBA00022692"/>
    </source>
</evidence>
<name>A0A8S0QEX9_OLEEU</name>
<evidence type="ECO:0000313" key="12">
    <source>
        <dbReference type="Proteomes" id="UP000594638"/>
    </source>
</evidence>
<dbReference type="PROSITE" id="PS51450">
    <property type="entry name" value="LRR"/>
    <property type="match status" value="1"/>
</dbReference>
<dbReference type="GO" id="GO:0006952">
    <property type="term" value="P:defense response"/>
    <property type="evidence" value="ECO:0007669"/>
    <property type="project" value="UniProtKB-ARBA"/>
</dbReference>
<dbReference type="PANTHER" id="PTHR48063">
    <property type="entry name" value="LRR RECEPTOR-LIKE KINASE"/>
    <property type="match status" value="1"/>
</dbReference>
<evidence type="ECO:0000256" key="9">
    <source>
        <dbReference type="ARBA" id="ARBA00023136"/>
    </source>
</evidence>
<evidence type="ECO:0000256" key="6">
    <source>
        <dbReference type="ARBA" id="ARBA00022729"/>
    </source>
</evidence>
<dbReference type="Gramene" id="OE9A102466T1">
    <property type="protein sequence ID" value="OE9A102466C1"/>
    <property type="gene ID" value="OE9A102466"/>
</dbReference>
<sequence>MSLESLDLCGNQFFGALPDHTKFSCLRKVILCWNQLNGFLPQSLGQPSSLEVLDLGYNHISGSLPGLKVHSSLIELYLTRNQLKRLPEGIWQHSKLEIFLAASNLLEGTITEAQLSNLANLKCLDLSFNYLTLNLSSDWDPPFQLNDIFLSHCNMGPHFPKWLQTQNSYVNLDISVAGISDVVPNWFWNMSFGRYLNISHNQMRGKIPEVSKDLFPKIADLSHNNFSSPIPIFVFQSEILSISKNMFSRSIYYVCKIPNDFFASILDLSDNQLSRKLPNCWKSLTNLIILNLANNHFRGKIPNTIGALYQLQTLHLRNNNIMGKLPSSLKNCTALRMIDLGENKLTGDIPAWIGTHLTRLAGLSLRSNQFHGKISPTICHLVNIQILDLSINHISGKIPRRLNNFTSLVEKNSSIETIPIGEVFFERYVDNVLVQWKGKAIEYRKLGLLKGIDLSSNMLVGTIPQELSDMKGLIFLNLSRNHLTRNIISSIGQMEMLEWLDLSKNQLSGEIPTGLANLNYLSILDLSYNNLTGKFQ</sequence>
<keyword evidence="5" id="KW-0812">Transmembrane</keyword>
<dbReference type="EMBL" id="CACTIH010001855">
    <property type="protein sequence ID" value="CAA2966149.1"/>
    <property type="molecule type" value="Genomic_DNA"/>
</dbReference>
<dbReference type="Proteomes" id="UP000594638">
    <property type="component" value="Unassembled WGS sequence"/>
</dbReference>
<evidence type="ECO:0000256" key="10">
    <source>
        <dbReference type="ARBA" id="ARBA00023180"/>
    </source>
</evidence>
<evidence type="ECO:0000256" key="1">
    <source>
        <dbReference type="ARBA" id="ARBA00004251"/>
    </source>
</evidence>
<comment type="similarity">
    <text evidence="2">Belongs to the RLP family.</text>
</comment>
<keyword evidence="7" id="KW-0677">Repeat</keyword>
<dbReference type="GO" id="GO:0051707">
    <property type="term" value="P:response to other organism"/>
    <property type="evidence" value="ECO:0007669"/>
    <property type="project" value="UniProtKB-ARBA"/>
</dbReference>
<accession>A0A8S0QEX9</accession>
<dbReference type="InterPro" id="IPR001611">
    <property type="entry name" value="Leu-rich_rpt"/>
</dbReference>
<dbReference type="GO" id="GO:0005886">
    <property type="term" value="C:plasma membrane"/>
    <property type="evidence" value="ECO:0007669"/>
    <property type="project" value="UniProtKB-SubCell"/>
</dbReference>
<dbReference type="PRINTS" id="PR00019">
    <property type="entry name" value="LEURICHRPT"/>
</dbReference>
<evidence type="ECO:0000256" key="3">
    <source>
        <dbReference type="ARBA" id="ARBA00022475"/>
    </source>
</evidence>
<dbReference type="InterPro" id="IPR046956">
    <property type="entry name" value="RLP23-like"/>
</dbReference>
<dbReference type="Gene3D" id="3.80.10.10">
    <property type="entry name" value="Ribonuclease Inhibitor"/>
    <property type="match status" value="3"/>
</dbReference>
<dbReference type="OrthoDB" id="8731593at2759"/>
<dbReference type="PANTHER" id="PTHR48063:SF101">
    <property type="entry name" value="LRR RECEPTOR-LIKE SERINE_THREONINE-PROTEIN KINASE FLS2"/>
    <property type="match status" value="1"/>
</dbReference>
<dbReference type="FunFam" id="3.80.10.10:FF:000095">
    <property type="entry name" value="LRR receptor-like serine/threonine-protein kinase GSO1"/>
    <property type="match status" value="1"/>
</dbReference>
<dbReference type="SUPFAM" id="SSF52058">
    <property type="entry name" value="L domain-like"/>
    <property type="match status" value="2"/>
</dbReference>
<reference evidence="11 12" key="1">
    <citation type="submission" date="2019-12" db="EMBL/GenBank/DDBJ databases">
        <authorList>
            <person name="Alioto T."/>
            <person name="Alioto T."/>
            <person name="Gomez Garrido J."/>
        </authorList>
    </citation>
    <scope>NUCLEOTIDE SEQUENCE [LARGE SCALE GENOMIC DNA]</scope>
</reference>
<keyword evidence="6" id="KW-0732">Signal</keyword>
<comment type="caution">
    <text evidence="11">The sequence shown here is derived from an EMBL/GenBank/DDBJ whole genome shotgun (WGS) entry which is preliminary data.</text>
</comment>
<organism evidence="11 12">
    <name type="scientific">Olea europaea subsp. europaea</name>
    <dbReference type="NCBI Taxonomy" id="158383"/>
    <lineage>
        <taxon>Eukaryota</taxon>
        <taxon>Viridiplantae</taxon>
        <taxon>Streptophyta</taxon>
        <taxon>Embryophyta</taxon>
        <taxon>Tracheophyta</taxon>
        <taxon>Spermatophyta</taxon>
        <taxon>Magnoliopsida</taxon>
        <taxon>eudicotyledons</taxon>
        <taxon>Gunneridae</taxon>
        <taxon>Pentapetalae</taxon>
        <taxon>asterids</taxon>
        <taxon>lamiids</taxon>
        <taxon>Lamiales</taxon>
        <taxon>Oleaceae</taxon>
        <taxon>Oleeae</taxon>
        <taxon>Olea</taxon>
    </lineage>
</organism>
<protein>
    <submittedName>
        <fullName evidence="11">Receptor 12</fullName>
    </submittedName>
</protein>
<evidence type="ECO:0000256" key="2">
    <source>
        <dbReference type="ARBA" id="ARBA00009592"/>
    </source>
</evidence>
<evidence type="ECO:0000256" key="8">
    <source>
        <dbReference type="ARBA" id="ARBA00022989"/>
    </source>
</evidence>
<dbReference type="InterPro" id="IPR032675">
    <property type="entry name" value="LRR_dom_sf"/>
</dbReference>
<keyword evidence="11" id="KW-0675">Receptor</keyword>
<dbReference type="InterPro" id="IPR003591">
    <property type="entry name" value="Leu-rich_rpt_typical-subtyp"/>
</dbReference>
<dbReference type="Pfam" id="PF13855">
    <property type="entry name" value="LRR_8"/>
    <property type="match status" value="1"/>
</dbReference>
<keyword evidence="3" id="KW-1003">Cell membrane</keyword>
<dbReference type="AlphaFoldDB" id="A0A8S0QEX9"/>
<dbReference type="SMART" id="SM00369">
    <property type="entry name" value="LRR_TYP"/>
    <property type="match status" value="7"/>
</dbReference>
<keyword evidence="8" id="KW-1133">Transmembrane helix</keyword>
<keyword evidence="4" id="KW-0433">Leucine-rich repeat</keyword>